<dbReference type="InterPro" id="IPR008634">
    <property type="entry name" value="Gas-vesicle_GvpO"/>
</dbReference>
<evidence type="ECO:0000313" key="2">
    <source>
        <dbReference type="EMBL" id="WXK75145.1"/>
    </source>
</evidence>
<proteinExistence type="predicted"/>
<organism evidence="2 3">
    <name type="scientific">Streptomyces sirii</name>
    <dbReference type="NCBI Taxonomy" id="3127701"/>
    <lineage>
        <taxon>Bacteria</taxon>
        <taxon>Bacillati</taxon>
        <taxon>Actinomycetota</taxon>
        <taxon>Actinomycetes</taxon>
        <taxon>Kitasatosporales</taxon>
        <taxon>Streptomycetaceae</taxon>
        <taxon>Streptomyces</taxon>
    </lineage>
</organism>
<sequence>MATEESIVERVEAGAAGEESLAPTETEAASGGLDRIAAPAAMRLAAGQLAEMLNCAPGSVSALKAAGDGWLADVEVMELERVPDTTSVMASYRVRLDDQGHLMEYARTRRSGRGQIDR</sequence>
<name>A0ABZ2QGA0_9ACTN</name>
<keyword evidence="3" id="KW-1185">Reference proteome</keyword>
<reference evidence="2 3" key="1">
    <citation type="submission" date="2024-03" db="EMBL/GenBank/DDBJ databases">
        <title>The complete genome of Streptomyces sirii sp.nov.</title>
        <authorList>
            <person name="Zakalyukina Y.V."/>
            <person name="Belik A.R."/>
            <person name="Biryukov M.V."/>
            <person name="Baturina O.A."/>
            <person name="Kabilov M.R."/>
        </authorList>
    </citation>
    <scope>NUCLEOTIDE SEQUENCE [LARGE SCALE GENOMIC DNA]</scope>
    <source>
        <strain evidence="2 3">BP-8</strain>
    </source>
</reference>
<dbReference type="PIRSF" id="PIRSF028743">
    <property type="entry name" value="GvpO_protein"/>
    <property type="match status" value="1"/>
</dbReference>
<protein>
    <submittedName>
        <fullName evidence="2">Gas vesicle protein</fullName>
    </submittedName>
</protein>
<evidence type="ECO:0000256" key="1">
    <source>
        <dbReference type="SAM" id="MobiDB-lite"/>
    </source>
</evidence>
<gene>
    <name evidence="2" type="ORF">WAB15_03710</name>
</gene>
<feature type="region of interest" description="Disordered" evidence="1">
    <location>
        <begin position="1"/>
        <end position="30"/>
    </location>
</feature>
<dbReference type="Pfam" id="PF05800">
    <property type="entry name" value="GvpO"/>
    <property type="match status" value="1"/>
</dbReference>
<dbReference type="RefSeq" id="WP_407285297.1">
    <property type="nucleotide sequence ID" value="NZ_CP147982.1"/>
</dbReference>
<dbReference type="EMBL" id="CP147982">
    <property type="protein sequence ID" value="WXK75145.1"/>
    <property type="molecule type" value="Genomic_DNA"/>
</dbReference>
<accession>A0ABZ2QGA0</accession>
<dbReference type="Proteomes" id="UP001626628">
    <property type="component" value="Chromosome"/>
</dbReference>
<evidence type="ECO:0000313" key="3">
    <source>
        <dbReference type="Proteomes" id="UP001626628"/>
    </source>
</evidence>